<dbReference type="GO" id="GO:0016020">
    <property type="term" value="C:membrane"/>
    <property type="evidence" value="ECO:0007669"/>
    <property type="project" value="UniProtKB-SubCell"/>
</dbReference>
<organism evidence="11 12">
    <name type="scientific">Pseudomassariella vexata</name>
    <dbReference type="NCBI Taxonomy" id="1141098"/>
    <lineage>
        <taxon>Eukaryota</taxon>
        <taxon>Fungi</taxon>
        <taxon>Dikarya</taxon>
        <taxon>Ascomycota</taxon>
        <taxon>Pezizomycotina</taxon>
        <taxon>Sordariomycetes</taxon>
        <taxon>Xylariomycetidae</taxon>
        <taxon>Amphisphaeriales</taxon>
        <taxon>Pseudomassariaceae</taxon>
        <taxon>Pseudomassariella</taxon>
    </lineage>
</organism>
<evidence type="ECO:0000313" key="12">
    <source>
        <dbReference type="Proteomes" id="UP000193689"/>
    </source>
</evidence>
<feature type="transmembrane region" description="Helical" evidence="10">
    <location>
        <begin position="272"/>
        <end position="291"/>
    </location>
</feature>
<dbReference type="Proteomes" id="UP000193689">
    <property type="component" value="Unassembled WGS sequence"/>
</dbReference>
<evidence type="ECO:0000313" key="11">
    <source>
        <dbReference type="EMBL" id="ORY55104.1"/>
    </source>
</evidence>
<dbReference type="GO" id="GO:0005794">
    <property type="term" value="C:Golgi apparatus"/>
    <property type="evidence" value="ECO:0007669"/>
    <property type="project" value="TreeGrafter"/>
</dbReference>
<keyword evidence="5" id="KW-0443">Lipid metabolism</keyword>
<dbReference type="Gene3D" id="1.20.120.1760">
    <property type="match status" value="1"/>
</dbReference>
<sequence>MSVRQTRRQAALAAANDTQTKPTSDLLTNANSNGNGNSNGAAEAPQSVLDDDASPPSENIFLFWPNLIGYSRIVLAIASLYYMPLHPRTCSVLYSVSCLLDALDGYAARYFEQSTKFGAVLDMVTDRCTTSCLIVFLSSAFPRWSIVFQSLISLDLASHYMHMYATLSMGGADSSHKKVDKSRSWLLSLYYTNKTVLFLICALNEVFFIGLYLLSFSSPLLSPQLLSTVGASKAAAIQSGAQVNSSMLRQLFTNPYSAGALELARANKMDSFWPWVITGVSFPVMAAKQILNVIQMVKASKWIAEGDVAARRAAGLPKRSKSKKTA</sequence>
<dbReference type="GO" id="GO:0006661">
    <property type="term" value="P:phosphatidylinositol biosynthetic process"/>
    <property type="evidence" value="ECO:0007669"/>
    <property type="project" value="TreeGrafter"/>
</dbReference>
<keyword evidence="6 10" id="KW-0472">Membrane</keyword>
<proteinExistence type="inferred from homology"/>
<dbReference type="OrthoDB" id="10251079at2759"/>
<dbReference type="STRING" id="1141098.A0A1Y2D7G3"/>
<keyword evidence="12" id="KW-1185">Reference proteome</keyword>
<keyword evidence="4 10" id="KW-1133">Transmembrane helix</keyword>
<dbReference type="PANTHER" id="PTHR15362">
    <property type="entry name" value="PHOSPHATIDYLINOSITOL SYNTHASE"/>
    <property type="match status" value="1"/>
</dbReference>
<reference evidence="11 12" key="1">
    <citation type="submission" date="2016-07" db="EMBL/GenBank/DDBJ databases">
        <title>Pervasive Adenine N6-methylation of Active Genes in Fungi.</title>
        <authorList>
            <consortium name="DOE Joint Genome Institute"/>
            <person name="Mondo S.J."/>
            <person name="Dannebaum R.O."/>
            <person name="Kuo R.C."/>
            <person name="Labutti K."/>
            <person name="Haridas S."/>
            <person name="Kuo A."/>
            <person name="Salamov A."/>
            <person name="Ahrendt S.R."/>
            <person name="Lipzen A."/>
            <person name="Sullivan W."/>
            <person name="Andreopoulos W.B."/>
            <person name="Clum A."/>
            <person name="Lindquist E."/>
            <person name="Daum C."/>
            <person name="Ramamoorthy G.K."/>
            <person name="Gryganskyi A."/>
            <person name="Culley D."/>
            <person name="Magnuson J.K."/>
            <person name="James T.Y."/>
            <person name="O'Malley M.A."/>
            <person name="Stajich J.E."/>
            <person name="Spatafora J.W."/>
            <person name="Visel A."/>
            <person name="Grigoriev I.V."/>
        </authorList>
    </citation>
    <scope>NUCLEOTIDE SEQUENCE [LARGE SCALE GENOMIC DNA]</scope>
    <source>
        <strain evidence="11 12">CBS 129021</strain>
    </source>
</reference>
<feature type="compositionally biased region" description="Low complexity" evidence="9">
    <location>
        <begin position="29"/>
        <end position="42"/>
    </location>
</feature>
<dbReference type="GeneID" id="63777760"/>
<evidence type="ECO:0000256" key="5">
    <source>
        <dbReference type="ARBA" id="ARBA00023098"/>
    </source>
</evidence>
<protein>
    <submittedName>
        <fullName evidence="11">CDP-alcohol phosphatidyltransferase-domain-containing protein</fullName>
    </submittedName>
</protein>
<keyword evidence="2 8" id="KW-0808">Transferase</keyword>
<comment type="similarity">
    <text evidence="8">Belongs to the CDP-alcohol phosphatidyltransferase class-I family.</text>
</comment>
<dbReference type="InParanoid" id="A0A1Y2D7G3"/>
<dbReference type="GO" id="GO:0003881">
    <property type="term" value="F:CDP-diacylglycerol-inositol 3-phosphatidyltransferase activity"/>
    <property type="evidence" value="ECO:0007669"/>
    <property type="project" value="TreeGrafter"/>
</dbReference>
<name>A0A1Y2D7G3_9PEZI</name>
<evidence type="ECO:0000256" key="8">
    <source>
        <dbReference type="RuleBase" id="RU003750"/>
    </source>
</evidence>
<feature type="transmembrane region" description="Helical" evidence="10">
    <location>
        <begin position="196"/>
        <end position="216"/>
    </location>
</feature>
<dbReference type="PANTHER" id="PTHR15362:SF4">
    <property type="entry name" value="CDP-DIACYLGLYCEROL--INOSITOL 3-PHOSPHATIDYLTRANSFERASE"/>
    <property type="match status" value="1"/>
</dbReference>
<accession>A0A1Y2D7G3</accession>
<keyword evidence="3 10" id="KW-0812">Transmembrane</keyword>
<evidence type="ECO:0000256" key="10">
    <source>
        <dbReference type="SAM" id="Phobius"/>
    </source>
</evidence>
<dbReference type="AlphaFoldDB" id="A0A1Y2D7G3"/>
<dbReference type="FunFam" id="1.20.120.1760:FF:000011">
    <property type="entry name" value="Cdp-diacylglycerol-inositol 3-phosphatidyltransferase pis"/>
    <property type="match status" value="1"/>
</dbReference>
<evidence type="ECO:0000256" key="1">
    <source>
        <dbReference type="ARBA" id="ARBA00004141"/>
    </source>
</evidence>
<keyword evidence="7" id="KW-1208">Phospholipid metabolism</keyword>
<comment type="caution">
    <text evidence="11">The sequence shown here is derived from an EMBL/GenBank/DDBJ whole genome shotgun (WGS) entry which is preliminary data.</text>
</comment>
<evidence type="ECO:0000256" key="6">
    <source>
        <dbReference type="ARBA" id="ARBA00023136"/>
    </source>
</evidence>
<gene>
    <name evidence="11" type="ORF">BCR38DRAFT_452878</name>
</gene>
<evidence type="ECO:0000256" key="7">
    <source>
        <dbReference type="ARBA" id="ARBA00023264"/>
    </source>
</evidence>
<dbReference type="Pfam" id="PF01066">
    <property type="entry name" value="CDP-OH_P_transf"/>
    <property type="match status" value="1"/>
</dbReference>
<dbReference type="RefSeq" id="XP_040709472.1">
    <property type="nucleotide sequence ID" value="XM_040861548.1"/>
</dbReference>
<evidence type="ECO:0000256" key="9">
    <source>
        <dbReference type="SAM" id="MobiDB-lite"/>
    </source>
</evidence>
<dbReference type="InterPro" id="IPR043130">
    <property type="entry name" value="CDP-OH_PTrfase_TM_dom"/>
</dbReference>
<evidence type="ECO:0000256" key="3">
    <source>
        <dbReference type="ARBA" id="ARBA00022692"/>
    </source>
</evidence>
<evidence type="ECO:0000256" key="4">
    <source>
        <dbReference type="ARBA" id="ARBA00022989"/>
    </source>
</evidence>
<feature type="compositionally biased region" description="Low complexity" evidence="9">
    <location>
        <begin position="8"/>
        <end position="20"/>
    </location>
</feature>
<dbReference type="EMBL" id="MCFJ01000029">
    <property type="protein sequence ID" value="ORY55104.1"/>
    <property type="molecule type" value="Genomic_DNA"/>
</dbReference>
<dbReference type="PROSITE" id="PS00379">
    <property type="entry name" value="CDP_ALCOHOL_P_TRANSF"/>
    <property type="match status" value="1"/>
</dbReference>
<feature type="region of interest" description="Disordered" evidence="9">
    <location>
        <begin position="1"/>
        <end position="52"/>
    </location>
</feature>
<dbReference type="InterPro" id="IPR048254">
    <property type="entry name" value="CDP_ALCOHOL_P_TRANSF_CS"/>
</dbReference>
<dbReference type="InterPro" id="IPR000462">
    <property type="entry name" value="CDP-OH_P_trans"/>
</dbReference>
<evidence type="ECO:0000256" key="2">
    <source>
        <dbReference type="ARBA" id="ARBA00022679"/>
    </source>
</evidence>
<comment type="subcellular location">
    <subcellularLocation>
        <location evidence="1">Membrane</location>
        <topology evidence="1">Multi-pass membrane protein</topology>
    </subcellularLocation>
</comment>